<reference evidence="1" key="1">
    <citation type="submission" date="2020-04" db="EMBL/GenBank/DDBJ databases">
        <authorList>
            <person name="Alioto T."/>
            <person name="Alioto T."/>
            <person name="Gomez Garrido J."/>
        </authorList>
    </citation>
    <scope>NUCLEOTIDE SEQUENCE</scope>
    <source>
        <strain evidence="1">A484AB</strain>
    </source>
</reference>
<dbReference type="EMBL" id="CACRXK020003561">
    <property type="protein sequence ID" value="CAB3999306.1"/>
    <property type="molecule type" value="Genomic_DNA"/>
</dbReference>
<sequence>MRRAFREKRARSQILNDETVAMELQSQFNNETDNNVNTFSDDLPLPMQSENIVGGQLDETDCLNEVQNDPASTSVEAWIYESTAEIVERLEAQVDNLSQFYIVIRREVHYKGN</sequence>
<dbReference type="Proteomes" id="UP001152795">
    <property type="component" value="Unassembled WGS sequence"/>
</dbReference>
<proteinExistence type="predicted"/>
<evidence type="ECO:0000313" key="1">
    <source>
        <dbReference type="EMBL" id="CAB3999306.1"/>
    </source>
</evidence>
<organism evidence="1 2">
    <name type="scientific">Paramuricea clavata</name>
    <name type="common">Red gorgonian</name>
    <name type="synonym">Violescent sea-whip</name>
    <dbReference type="NCBI Taxonomy" id="317549"/>
    <lineage>
        <taxon>Eukaryota</taxon>
        <taxon>Metazoa</taxon>
        <taxon>Cnidaria</taxon>
        <taxon>Anthozoa</taxon>
        <taxon>Octocorallia</taxon>
        <taxon>Malacalcyonacea</taxon>
        <taxon>Plexauridae</taxon>
        <taxon>Paramuricea</taxon>
    </lineage>
</organism>
<evidence type="ECO:0000313" key="2">
    <source>
        <dbReference type="Proteomes" id="UP001152795"/>
    </source>
</evidence>
<keyword evidence="2" id="KW-1185">Reference proteome</keyword>
<comment type="caution">
    <text evidence="1">The sequence shown here is derived from an EMBL/GenBank/DDBJ whole genome shotgun (WGS) entry which is preliminary data.</text>
</comment>
<protein>
    <submittedName>
        <fullName evidence="1">Uncharacterized protein</fullName>
    </submittedName>
</protein>
<gene>
    <name evidence="1" type="ORF">PACLA_8A070397</name>
</gene>
<dbReference type="AlphaFoldDB" id="A0A6S7H5P9"/>
<accession>A0A6S7H5P9</accession>
<name>A0A6S7H5P9_PARCT</name>